<dbReference type="Pfam" id="PF07732">
    <property type="entry name" value="Cu-oxidase_3"/>
    <property type="match status" value="1"/>
</dbReference>
<proteinExistence type="inferred from homology"/>
<dbReference type="InterPro" id="IPR008972">
    <property type="entry name" value="Cupredoxin"/>
</dbReference>
<dbReference type="Gene3D" id="2.60.40.420">
    <property type="entry name" value="Cupredoxins - blue copper proteins"/>
    <property type="match status" value="1"/>
</dbReference>
<reference evidence="3" key="1">
    <citation type="submission" date="2023-05" db="EMBL/GenBank/DDBJ databases">
        <authorList>
            <person name="Huff M."/>
        </authorList>
    </citation>
    <scope>NUCLEOTIDE SEQUENCE</scope>
</reference>
<dbReference type="Proteomes" id="UP000834106">
    <property type="component" value="Chromosome 6"/>
</dbReference>
<evidence type="ECO:0000313" key="3">
    <source>
        <dbReference type="EMBL" id="CAI9763917.1"/>
    </source>
</evidence>
<dbReference type="SUPFAM" id="SSF49503">
    <property type="entry name" value="Cupredoxins"/>
    <property type="match status" value="1"/>
</dbReference>
<gene>
    <name evidence="3" type="ORF">FPE_LOCUS11347</name>
</gene>
<feature type="domain" description="Plastocyanin-like" evidence="2">
    <location>
        <begin position="9"/>
        <end position="72"/>
    </location>
</feature>
<protein>
    <recommendedName>
        <fullName evidence="2">Plastocyanin-like domain-containing protein</fullName>
    </recommendedName>
</protein>
<evidence type="ECO:0000313" key="4">
    <source>
        <dbReference type="Proteomes" id="UP000834106"/>
    </source>
</evidence>
<sequence>MIRLEFCRHGVEQPRNPWTDGPAYITQCPIQPGNKFSQKVIFLTEEGTLWWHAHSNWSRATVHGAIIIYPKRGTSYPFLKPRAEVPIILGGWWKEDVNRVIEEFLESGGQPRDSNAYTINGQPGYFYPCSKRGGAYVSGAGVGVDFDNTTTTAILQYKQNYNFTPSSPPSLPYLPYYNDTSAAVNFSFSIKSLNSESHPASVPLNVSTRLVSTVSVNTFPCARNSTCEGPNGTRLAASMNNISFENPSIDILEAYFYRIPGIFGRGFPSFPPLEFNYTADYLPLELEIPKKGHK</sequence>
<keyword evidence="4" id="KW-1185">Reference proteome</keyword>
<evidence type="ECO:0000259" key="2">
    <source>
        <dbReference type="Pfam" id="PF07732"/>
    </source>
</evidence>
<accession>A0AAD2DR11</accession>
<name>A0AAD2DR11_9LAMI</name>
<dbReference type="PANTHER" id="PTHR11709">
    <property type="entry name" value="MULTI-COPPER OXIDASE"/>
    <property type="match status" value="1"/>
</dbReference>
<dbReference type="AlphaFoldDB" id="A0AAD2DR11"/>
<comment type="similarity">
    <text evidence="1">Belongs to the multicopper oxidase family.</text>
</comment>
<dbReference type="InterPro" id="IPR011707">
    <property type="entry name" value="Cu-oxidase-like_N"/>
</dbReference>
<dbReference type="EMBL" id="OU503041">
    <property type="protein sequence ID" value="CAI9763917.1"/>
    <property type="molecule type" value="Genomic_DNA"/>
</dbReference>
<dbReference type="PANTHER" id="PTHR11709:SF520">
    <property type="entry name" value="LACCASE"/>
    <property type="match status" value="1"/>
</dbReference>
<dbReference type="GO" id="GO:0005507">
    <property type="term" value="F:copper ion binding"/>
    <property type="evidence" value="ECO:0007669"/>
    <property type="project" value="InterPro"/>
</dbReference>
<evidence type="ECO:0000256" key="1">
    <source>
        <dbReference type="ARBA" id="ARBA00010609"/>
    </source>
</evidence>
<organism evidence="3 4">
    <name type="scientific">Fraxinus pennsylvanica</name>
    <dbReference type="NCBI Taxonomy" id="56036"/>
    <lineage>
        <taxon>Eukaryota</taxon>
        <taxon>Viridiplantae</taxon>
        <taxon>Streptophyta</taxon>
        <taxon>Embryophyta</taxon>
        <taxon>Tracheophyta</taxon>
        <taxon>Spermatophyta</taxon>
        <taxon>Magnoliopsida</taxon>
        <taxon>eudicotyledons</taxon>
        <taxon>Gunneridae</taxon>
        <taxon>Pentapetalae</taxon>
        <taxon>asterids</taxon>
        <taxon>lamiids</taxon>
        <taxon>Lamiales</taxon>
        <taxon>Oleaceae</taxon>
        <taxon>Oleeae</taxon>
        <taxon>Fraxinus</taxon>
    </lineage>
</organism>
<dbReference type="GO" id="GO:0016491">
    <property type="term" value="F:oxidoreductase activity"/>
    <property type="evidence" value="ECO:0007669"/>
    <property type="project" value="TreeGrafter"/>
</dbReference>
<dbReference type="InterPro" id="IPR045087">
    <property type="entry name" value="Cu-oxidase_fam"/>
</dbReference>